<protein>
    <submittedName>
        <fullName evidence="1">Uncharacterized protein</fullName>
    </submittedName>
</protein>
<keyword evidence="2" id="KW-1185">Reference proteome</keyword>
<dbReference type="EMBL" id="BMMW01000004">
    <property type="protein sequence ID" value="GGK62417.1"/>
    <property type="molecule type" value="Genomic_DNA"/>
</dbReference>
<evidence type="ECO:0000313" key="2">
    <source>
        <dbReference type="Proteomes" id="UP000612956"/>
    </source>
</evidence>
<sequence length="80" mass="9228">MPDKSLFRRIERPHYIFGFPQHEQKFIGQSPRRHAREPDWTFDQVAYSCAFAAYVPTTGLSGANAHEKGYSYAPIKRAAR</sequence>
<dbReference type="AlphaFoldDB" id="A0A917VCD2"/>
<proteinExistence type="predicted"/>
<reference evidence="1" key="1">
    <citation type="journal article" date="2014" name="Int. J. Syst. Evol. Microbiol.">
        <title>Complete genome sequence of Corynebacterium casei LMG S-19264T (=DSM 44701T), isolated from a smear-ripened cheese.</title>
        <authorList>
            <consortium name="US DOE Joint Genome Institute (JGI-PGF)"/>
            <person name="Walter F."/>
            <person name="Albersmeier A."/>
            <person name="Kalinowski J."/>
            <person name="Ruckert C."/>
        </authorList>
    </citation>
    <scope>NUCLEOTIDE SEQUENCE</scope>
    <source>
        <strain evidence="1">CGMCC 4.7278</strain>
    </source>
</reference>
<accession>A0A917VCD2</accession>
<evidence type="ECO:0000313" key="1">
    <source>
        <dbReference type="EMBL" id="GGK62417.1"/>
    </source>
</evidence>
<name>A0A917VCD2_9NOCA</name>
<comment type="caution">
    <text evidence="1">The sequence shown here is derived from an EMBL/GenBank/DDBJ whole genome shotgun (WGS) entry which is preliminary data.</text>
</comment>
<dbReference type="Proteomes" id="UP000612956">
    <property type="component" value="Unassembled WGS sequence"/>
</dbReference>
<gene>
    <name evidence="1" type="ORF">GCM10011591_38260</name>
</gene>
<reference evidence="1" key="2">
    <citation type="submission" date="2020-09" db="EMBL/GenBank/DDBJ databases">
        <authorList>
            <person name="Sun Q."/>
            <person name="Zhou Y."/>
        </authorList>
    </citation>
    <scope>NUCLEOTIDE SEQUENCE</scope>
    <source>
        <strain evidence="1">CGMCC 4.7278</strain>
    </source>
</reference>
<organism evidence="1 2">
    <name type="scientific">Nocardia camponoti</name>
    <dbReference type="NCBI Taxonomy" id="1616106"/>
    <lineage>
        <taxon>Bacteria</taxon>
        <taxon>Bacillati</taxon>
        <taxon>Actinomycetota</taxon>
        <taxon>Actinomycetes</taxon>
        <taxon>Mycobacteriales</taxon>
        <taxon>Nocardiaceae</taxon>
        <taxon>Nocardia</taxon>
    </lineage>
</organism>